<accession>A0ABU1API1</accession>
<organism evidence="1 2">
    <name type="scientific">Thalassobacterium maritimum</name>
    <dbReference type="NCBI Taxonomy" id="3041265"/>
    <lineage>
        <taxon>Bacteria</taxon>
        <taxon>Pseudomonadati</taxon>
        <taxon>Verrucomicrobiota</taxon>
        <taxon>Opitutia</taxon>
        <taxon>Puniceicoccales</taxon>
        <taxon>Coraliomargaritaceae</taxon>
        <taxon>Thalassobacterium</taxon>
    </lineage>
</organism>
<evidence type="ECO:0008006" key="3">
    <source>
        <dbReference type="Google" id="ProtNLM"/>
    </source>
</evidence>
<protein>
    <recommendedName>
        <fullName evidence="3">Zinc-finger domain-containing protein</fullName>
    </recommendedName>
</protein>
<gene>
    <name evidence="1" type="ORF">QEH52_00400</name>
</gene>
<sequence length="104" mass="11930">MFTCKQVSNALSKEDYEKLSPRQRFFLRLHVKLCVFCGKFNRQVMEAQDMCRCYKQHEEKVVEQGPTLDPAKKDQLKALLAAQSQPDCCHMSASNKNSESPSQS</sequence>
<dbReference type="Proteomes" id="UP001225316">
    <property type="component" value="Unassembled WGS sequence"/>
</dbReference>
<dbReference type="EMBL" id="JARXHW010000001">
    <property type="protein sequence ID" value="MDQ8205953.1"/>
    <property type="molecule type" value="Genomic_DNA"/>
</dbReference>
<evidence type="ECO:0000313" key="1">
    <source>
        <dbReference type="EMBL" id="MDQ8205953.1"/>
    </source>
</evidence>
<proteinExistence type="predicted"/>
<evidence type="ECO:0000313" key="2">
    <source>
        <dbReference type="Proteomes" id="UP001225316"/>
    </source>
</evidence>
<name>A0ABU1API1_9BACT</name>
<reference evidence="1 2" key="1">
    <citation type="submission" date="2023-04" db="EMBL/GenBank/DDBJ databases">
        <title>A novel bacteria isolated from coastal sediment.</title>
        <authorList>
            <person name="Liu X.-J."/>
            <person name="Du Z.-J."/>
        </authorList>
    </citation>
    <scope>NUCLEOTIDE SEQUENCE [LARGE SCALE GENOMIC DNA]</scope>
    <source>
        <strain evidence="1 2">SDUM461003</strain>
    </source>
</reference>
<comment type="caution">
    <text evidence="1">The sequence shown here is derived from an EMBL/GenBank/DDBJ whole genome shotgun (WGS) entry which is preliminary data.</text>
</comment>
<dbReference type="RefSeq" id="WP_308947916.1">
    <property type="nucleotide sequence ID" value="NZ_JARXHW010000001.1"/>
</dbReference>
<keyword evidence="2" id="KW-1185">Reference proteome</keyword>